<comment type="caution">
    <text evidence="2">The sequence shown here is derived from an EMBL/GenBank/DDBJ whole genome shotgun (WGS) entry which is preliminary data.</text>
</comment>
<reference evidence="2 3" key="1">
    <citation type="submission" date="2017-12" db="EMBL/GenBank/DDBJ databases">
        <title>Comparative genomics of Botrytis spp.</title>
        <authorList>
            <person name="Valero-Jimenez C.A."/>
            <person name="Tapia P."/>
            <person name="Veloso J."/>
            <person name="Silva-Moreno E."/>
            <person name="Staats M."/>
            <person name="Valdes J.H."/>
            <person name="Van Kan J.A.L."/>
        </authorList>
    </citation>
    <scope>NUCLEOTIDE SEQUENCE [LARGE SCALE GENOMIC DNA]</scope>
    <source>
        <strain evidence="2 3">MUCL435</strain>
    </source>
</reference>
<feature type="region of interest" description="Disordered" evidence="1">
    <location>
        <begin position="63"/>
        <end position="86"/>
    </location>
</feature>
<keyword evidence="3" id="KW-1185">Reference proteome</keyword>
<organism evidence="2 3">
    <name type="scientific">Botrytis galanthina</name>
    <dbReference type="NCBI Taxonomy" id="278940"/>
    <lineage>
        <taxon>Eukaryota</taxon>
        <taxon>Fungi</taxon>
        <taxon>Dikarya</taxon>
        <taxon>Ascomycota</taxon>
        <taxon>Pezizomycotina</taxon>
        <taxon>Leotiomycetes</taxon>
        <taxon>Helotiales</taxon>
        <taxon>Sclerotiniaceae</taxon>
        <taxon>Botrytis</taxon>
    </lineage>
</organism>
<proteinExistence type="predicted"/>
<protein>
    <submittedName>
        <fullName evidence="2">Uncharacterized protein</fullName>
    </submittedName>
</protein>
<evidence type="ECO:0000256" key="1">
    <source>
        <dbReference type="SAM" id="MobiDB-lite"/>
    </source>
</evidence>
<name>A0A4S8QJ18_9HELO</name>
<gene>
    <name evidence="2" type="ORF">BGAL_0606g00040</name>
</gene>
<evidence type="ECO:0000313" key="2">
    <source>
        <dbReference type="EMBL" id="THV44618.1"/>
    </source>
</evidence>
<evidence type="ECO:0000313" key="3">
    <source>
        <dbReference type="Proteomes" id="UP000308671"/>
    </source>
</evidence>
<dbReference type="Proteomes" id="UP000308671">
    <property type="component" value="Unassembled WGS sequence"/>
</dbReference>
<dbReference type="AlphaFoldDB" id="A0A4S8QJ18"/>
<sequence>MITETAEFFVAKSSDWDILISQKQKKLLWMSKKKRDPEVEQGEFKRVRQERLENQSHLYVEREKMKGSSQLDSRHPSAAGRAWTVDDNRRAIMPASISEANGSGQGDL</sequence>
<accession>A0A4S8QJ18</accession>
<dbReference type="OrthoDB" id="5426765at2759"/>
<dbReference type="EMBL" id="PQXL01000605">
    <property type="protein sequence ID" value="THV44618.1"/>
    <property type="molecule type" value="Genomic_DNA"/>
</dbReference>